<keyword evidence="5" id="KW-1185">Reference proteome</keyword>
<keyword evidence="2" id="KW-1133">Transmembrane helix</keyword>
<proteinExistence type="predicted"/>
<accession>A0A1Y1I0Y0</accession>
<gene>
    <name evidence="4" type="ORF">KFL_001250070</name>
</gene>
<organism evidence="4 5">
    <name type="scientific">Klebsormidium nitens</name>
    <name type="common">Green alga</name>
    <name type="synonym">Ulothrix nitens</name>
    <dbReference type="NCBI Taxonomy" id="105231"/>
    <lineage>
        <taxon>Eukaryota</taxon>
        <taxon>Viridiplantae</taxon>
        <taxon>Streptophyta</taxon>
        <taxon>Klebsormidiophyceae</taxon>
        <taxon>Klebsormidiales</taxon>
        <taxon>Klebsormidiaceae</taxon>
        <taxon>Klebsormidium</taxon>
    </lineage>
</organism>
<evidence type="ECO:0000256" key="3">
    <source>
        <dbReference type="SAM" id="SignalP"/>
    </source>
</evidence>
<feature type="transmembrane region" description="Helical" evidence="2">
    <location>
        <begin position="229"/>
        <end position="255"/>
    </location>
</feature>
<reference evidence="4 5" key="1">
    <citation type="journal article" date="2014" name="Nat. Commun.">
        <title>Klebsormidium flaccidum genome reveals primary factors for plant terrestrial adaptation.</title>
        <authorList>
            <person name="Hori K."/>
            <person name="Maruyama F."/>
            <person name="Fujisawa T."/>
            <person name="Togashi T."/>
            <person name="Yamamoto N."/>
            <person name="Seo M."/>
            <person name="Sato S."/>
            <person name="Yamada T."/>
            <person name="Mori H."/>
            <person name="Tajima N."/>
            <person name="Moriyama T."/>
            <person name="Ikeuchi M."/>
            <person name="Watanabe M."/>
            <person name="Wada H."/>
            <person name="Kobayashi K."/>
            <person name="Saito M."/>
            <person name="Masuda T."/>
            <person name="Sasaki-Sekimoto Y."/>
            <person name="Mashiguchi K."/>
            <person name="Awai K."/>
            <person name="Shimojima M."/>
            <person name="Masuda S."/>
            <person name="Iwai M."/>
            <person name="Nobusawa T."/>
            <person name="Narise T."/>
            <person name="Kondo S."/>
            <person name="Saito H."/>
            <person name="Sato R."/>
            <person name="Murakawa M."/>
            <person name="Ihara Y."/>
            <person name="Oshima-Yamada Y."/>
            <person name="Ohtaka K."/>
            <person name="Satoh M."/>
            <person name="Sonobe K."/>
            <person name="Ishii M."/>
            <person name="Ohtani R."/>
            <person name="Kanamori-Sato M."/>
            <person name="Honoki R."/>
            <person name="Miyazaki D."/>
            <person name="Mochizuki H."/>
            <person name="Umetsu J."/>
            <person name="Higashi K."/>
            <person name="Shibata D."/>
            <person name="Kamiya Y."/>
            <person name="Sato N."/>
            <person name="Nakamura Y."/>
            <person name="Tabata S."/>
            <person name="Ida S."/>
            <person name="Kurokawa K."/>
            <person name="Ohta H."/>
        </authorList>
    </citation>
    <scope>NUCLEOTIDE SEQUENCE [LARGE SCALE GENOMIC DNA]</scope>
    <source>
        <strain evidence="4 5">NIES-2285</strain>
    </source>
</reference>
<feature type="transmembrane region" description="Helical" evidence="2">
    <location>
        <begin position="296"/>
        <end position="319"/>
    </location>
</feature>
<evidence type="ECO:0000256" key="1">
    <source>
        <dbReference type="SAM" id="MobiDB-lite"/>
    </source>
</evidence>
<feature type="compositionally biased region" description="Basic and acidic residues" evidence="1">
    <location>
        <begin position="432"/>
        <end position="451"/>
    </location>
</feature>
<keyword evidence="2" id="KW-0472">Membrane</keyword>
<feature type="transmembrane region" description="Helical" evidence="2">
    <location>
        <begin position="267"/>
        <end position="284"/>
    </location>
</feature>
<evidence type="ECO:0000256" key="2">
    <source>
        <dbReference type="SAM" id="Phobius"/>
    </source>
</evidence>
<name>A0A1Y1I0Y0_KLENI</name>
<dbReference type="OrthoDB" id="10606857at2759"/>
<keyword evidence="3" id="KW-0732">Signal</keyword>
<feature type="transmembrane region" description="Helical" evidence="2">
    <location>
        <begin position="340"/>
        <end position="360"/>
    </location>
</feature>
<feature type="transmembrane region" description="Helical" evidence="2">
    <location>
        <begin position="203"/>
        <end position="223"/>
    </location>
</feature>
<dbReference type="AlphaFoldDB" id="A0A1Y1I0Y0"/>
<feature type="transmembrane region" description="Helical" evidence="2">
    <location>
        <begin position="158"/>
        <end position="183"/>
    </location>
</feature>
<dbReference type="Proteomes" id="UP000054558">
    <property type="component" value="Unassembled WGS sequence"/>
</dbReference>
<feature type="transmembrane region" description="Helical" evidence="2">
    <location>
        <begin position="380"/>
        <end position="400"/>
    </location>
</feature>
<evidence type="ECO:0000313" key="5">
    <source>
        <dbReference type="Proteomes" id="UP000054558"/>
    </source>
</evidence>
<feature type="signal peptide" evidence="3">
    <location>
        <begin position="1"/>
        <end position="27"/>
    </location>
</feature>
<sequence>MADVSDQARGIWLLLLLLAPFLTACSANPGAALSSNPSISSNQWNAKREIGLDDLPGNPVVDCAVSNLVAPMSSCVQGASQLCCAAIDAAFAPGANASTRNCLCLPMVAAAGQKAALGLGVDFNKVLSDCWTAYGLQTSWFGGTNGHCPTLPVRSDPYLWRALAPNMVVLLLTYWALCGAADYGLRRWVPAYRDLSPLKQRNVATYLLEILVTSAALVLTLTYDADILFFGRIGTLANATNAGIGLLLVATLYVFELIYRNETGFPLMLHHLITIVLVVLLVFSNADNAPSTEARIAQRFSLLISLHASTEQLTFVGLAMYRLGHPWAARVMKISTWQVLVVKLVINLLTWALLIDYYVTTYDEPSASRSGTNWHVVWPIMLPFLNTALFASQLYSVYIIHIIATRHERRISADTGGDVSPSGDDVDEPDVEKEVTLRPESTPKEEKRAPAFDRTLSAPAAVRFVRQASLQRARVFAHQASIRIREAIDQDMEIV</sequence>
<protein>
    <submittedName>
        <fullName evidence="4">Uncharacterized protein</fullName>
    </submittedName>
</protein>
<feature type="region of interest" description="Disordered" evidence="1">
    <location>
        <begin position="413"/>
        <end position="452"/>
    </location>
</feature>
<evidence type="ECO:0000313" key="4">
    <source>
        <dbReference type="EMBL" id="GAQ82811.1"/>
    </source>
</evidence>
<dbReference type="EMBL" id="DF237074">
    <property type="protein sequence ID" value="GAQ82811.1"/>
    <property type="molecule type" value="Genomic_DNA"/>
</dbReference>
<feature type="chain" id="PRO_5012146537" evidence="3">
    <location>
        <begin position="28"/>
        <end position="495"/>
    </location>
</feature>
<keyword evidence="2" id="KW-0812">Transmembrane</keyword>